<dbReference type="InterPro" id="IPR057571">
    <property type="entry name" value="SDR_PhqE-like"/>
</dbReference>
<protein>
    <recommendedName>
        <fullName evidence="6">Ketoreductase (KR) domain-containing protein</fullName>
    </recommendedName>
</protein>
<gene>
    <name evidence="4" type="ORF">ACN42_g2880</name>
</gene>
<dbReference type="Gene3D" id="3.40.50.720">
    <property type="entry name" value="NAD(P)-binding Rossmann-like Domain"/>
    <property type="match status" value="1"/>
</dbReference>
<evidence type="ECO:0000313" key="5">
    <source>
        <dbReference type="Proteomes" id="UP000055045"/>
    </source>
</evidence>
<dbReference type="InterPro" id="IPR036291">
    <property type="entry name" value="NAD(P)-bd_dom_sf"/>
</dbReference>
<reference evidence="4 5" key="1">
    <citation type="submission" date="2015-10" db="EMBL/GenBank/DDBJ databases">
        <title>Genome sequencing of Penicillium freii.</title>
        <authorList>
            <person name="Nguyen H.D."/>
            <person name="Visagie C.M."/>
            <person name="Seifert K.A."/>
        </authorList>
    </citation>
    <scope>NUCLEOTIDE SEQUENCE [LARGE SCALE GENOMIC DNA]</scope>
    <source>
        <strain evidence="4 5">DAOM 242723</strain>
    </source>
</reference>
<dbReference type="EMBL" id="LLXE01000053">
    <property type="protein sequence ID" value="KUM64227.1"/>
    <property type="molecule type" value="Genomic_DNA"/>
</dbReference>
<dbReference type="AlphaFoldDB" id="A0A101MPA4"/>
<dbReference type="InterPro" id="IPR051122">
    <property type="entry name" value="SDR_DHRS6-like"/>
</dbReference>
<sequence>MPPITGSNILVIGGSSGIGAAVAKLAAAEANVHVSIASSNLARVGKTVQSIQMALPNAQIKGYTVDVGGDDAESRLKKLLAEVTATTGRPLDHIVYTAVKIEFKFLHDVTIDFLRGDAQFGVFVPLLIAKIAPPFMTKTYRSSITFTSGRIAEKPMKGAAVLAGWAAALFGITRTLALDLAPIRVNLVSPGTTDTELQGPKELREKKMAAAADIALLGKVGTPEEVAEAYIYLMKDSNNTGTRVSTSGGNLIQ</sequence>
<evidence type="ECO:0000256" key="1">
    <source>
        <dbReference type="ARBA" id="ARBA00006484"/>
    </source>
</evidence>
<evidence type="ECO:0000256" key="2">
    <source>
        <dbReference type="ARBA" id="ARBA00022857"/>
    </source>
</evidence>
<keyword evidence="3" id="KW-0560">Oxidoreductase</keyword>
<proteinExistence type="inferred from homology"/>
<organism evidence="4 5">
    <name type="scientific">Penicillium freii</name>
    <dbReference type="NCBI Taxonomy" id="48697"/>
    <lineage>
        <taxon>Eukaryota</taxon>
        <taxon>Fungi</taxon>
        <taxon>Dikarya</taxon>
        <taxon>Ascomycota</taxon>
        <taxon>Pezizomycotina</taxon>
        <taxon>Eurotiomycetes</taxon>
        <taxon>Eurotiomycetidae</taxon>
        <taxon>Eurotiales</taxon>
        <taxon>Aspergillaceae</taxon>
        <taxon>Penicillium</taxon>
    </lineage>
</organism>
<keyword evidence="5" id="KW-1185">Reference proteome</keyword>
<dbReference type="OrthoDB" id="294295at2759"/>
<dbReference type="Pfam" id="PF23441">
    <property type="entry name" value="SDR"/>
    <property type="match status" value="1"/>
</dbReference>
<evidence type="ECO:0000256" key="3">
    <source>
        <dbReference type="ARBA" id="ARBA00023002"/>
    </source>
</evidence>
<dbReference type="PANTHER" id="PTHR43477">
    <property type="entry name" value="DIHYDROANTICAPSIN 7-DEHYDROGENASE"/>
    <property type="match status" value="1"/>
</dbReference>
<name>A0A101MPA4_PENFR</name>
<dbReference type="InterPro" id="IPR002347">
    <property type="entry name" value="SDR_fam"/>
</dbReference>
<dbReference type="PRINTS" id="PR00081">
    <property type="entry name" value="GDHRDH"/>
</dbReference>
<comment type="caution">
    <text evidence="4">The sequence shown here is derived from an EMBL/GenBank/DDBJ whole genome shotgun (WGS) entry which is preliminary data.</text>
</comment>
<accession>A0A101MPA4</accession>
<evidence type="ECO:0008006" key="6">
    <source>
        <dbReference type="Google" id="ProtNLM"/>
    </source>
</evidence>
<dbReference type="Proteomes" id="UP000055045">
    <property type="component" value="Unassembled WGS sequence"/>
</dbReference>
<comment type="similarity">
    <text evidence="1">Belongs to the short-chain dehydrogenases/reductases (SDR) family.</text>
</comment>
<dbReference type="CDD" id="cd05233">
    <property type="entry name" value="SDR_c"/>
    <property type="match status" value="1"/>
</dbReference>
<keyword evidence="2" id="KW-0521">NADP</keyword>
<evidence type="ECO:0000313" key="4">
    <source>
        <dbReference type="EMBL" id="KUM64227.1"/>
    </source>
</evidence>
<dbReference type="STRING" id="48697.A0A101MPA4"/>
<dbReference type="GO" id="GO:0016491">
    <property type="term" value="F:oxidoreductase activity"/>
    <property type="evidence" value="ECO:0007669"/>
    <property type="project" value="UniProtKB-KW"/>
</dbReference>
<dbReference type="SUPFAM" id="SSF51735">
    <property type="entry name" value="NAD(P)-binding Rossmann-fold domains"/>
    <property type="match status" value="1"/>
</dbReference>
<dbReference type="PANTHER" id="PTHR43477:SF1">
    <property type="entry name" value="DIHYDROANTICAPSIN 7-DEHYDROGENASE"/>
    <property type="match status" value="1"/>
</dbReference>